<reference evidence="1" key="1">
    <citation type="journal article" date="2023" name="Mol. Phylogenet. Evol.">
        <title>Genome-scale phylogeny and comparative genomics of the fungal order Sordariales.</title>
        <authorList>
            <person name="Hensen N."/>
            <person name="Bonometti L."/>
            <person name="Westerberg I."/>
            <person name="Brannstrom I.O."/>
            <person name="Guillou S."/>
            <person name="Cros-Aarteil S."/>
            <person name="Calhoun S."/>
            <person name="Haridas S."/>
            <person name="Kuo A."/>
            <person name="Mondo S."/>
            <person name="Pangilinan J."/>
            <person name="Riley R."/>
            <person name="LaButti K."/>
            <person name="Andreopoulos B."/>
            <person name="Lipzen A."/>
            <person name="Chen C."/>
            <person name="Yan M."/>
            <person name="Daum C."/>
            <person name="Ng V."/>
            <person name="Clum A."/>
            <person name="Steindorff A."/>
            <person name="Ohm R.A."/>
            <person name="Martin F."/>
            <person name="Silar P."/>
            <person name="Natvig D.O."/>
            <person name="Lalanne C."/>
            <person name="Gautier V."/>
            <person name="Ament-Velasquez S.L."/>
            <person name="Kruys A."/>
            <person name="Hutchinson M.I."/>
            <person name="Powell A.J."/>
            <person name="Barry K."/>
            <person name="Miller A.N."/>
            <person name="Grigoriev I.V."/>
            <person name="Debuchy R."/>
            <person name="Gladieux P."/>
            <person name="Hiltunen Thoren M."/>
            <person name="Johannesson H."/>
        </authorList>
    </citation>
    <scope>NUCLEOTIDE SEQUENCE</scope>
    <source>
        <strain evidence="1">CBS 508.74</strain>
    </source>
</reference>
<dbReference type="EMBL" id="MU853347">
    <property type="protein sequence ID" value="KAK4111171.1"/>
    <property type="molecule type" value="Genomic_DNA"/>
</dbReference>
<protein>
    <submittedName>
        <fullName evidence="1">Uncharacterized protein</fullName>
    </submittedName>
</protein>
<proteinExistence type="predicted"/>
<dbReference type="Proteomes" id="UP001302812">
    <property type="component" value="Unassembled WGS sequence"/>
</dbReference>
<dbReference type="RefSeq" id="XP_064668741.1">
    <property type="nucleotide sequence ID" value="XM_064808747.1"/>
</dbReference>
<comment type="caution">
    <text evidence="1">The sequence shown here is derived from an EMBL/GenBank/DDBJ whole genome shotgun (WGS) entry which is preliminary data.</text>
</comment>
<evidence type="ECO:0000313" key="1">
    <source>
        <dbReference type="EMBL" id="KAK4111171.1"/>
    </source>
</evidence>
<gene>
    <name evidence="1" type="ORF">N656DRAFT_173416</name>
</gene>
<organism evidence="1 2">
    <name type="scientific">Canariomyces notabilis</name>
    <dbReference type="NCBI Taxonomy" id="2074819"/>
    <lineage>
        <taxon>Eukaryota</taxon>
        <taxon>Fungi</taxon>
        <taxon>Dikarya</taxon>
        <taxon>Ascomycota</taxon>
        <taxon>Pezizomycotina</taxon>
        <taxon>Sordariomycetes</taxon>
        <taxon>Sordariomycetidae</taxon>
        <taxon>Sordariales</taxon>
        <taxon>Chaetomiaceae</taxon>
        <taxon>Canariomyces</taxon>
    </lineage>
</organism>
<dbReference type="GeneID" id="89932870"/>
<dbReference type="AlphaFoldDB" id="A0AAN6YPP4"/>
<evidence type="ECO:0000313" key="2">
    <source>
        <dbReference type="Proteomes" id="UP001302812"/>
    </source>
</evidence>
<accession>A0AAN6YPP4</accession>
<reference evidence="1" key="2">
    <citation type="submission" date="2023-05" db="EMBL/GenBank/DDBJ databases">
        <authorList>
            <consortium name="Lawrence Berkeley National Laboratory"/>
            <person name="Steindorff A."/>
            <person name="Hensen N."/>
            <person name="Bonometti L."/>
            <person name="Westerberg I."/>
            <person name="Brannstrom I.O."/>
            <person name="Guillou S."/>
            <person name="Cros-Aarteil S."/>
            <person name="Calhoun S."/>
            <person name="Haridas S."/>
            <person name="Kuo A."/>
            <person name="Mondo S."/>
            <person name="Pangilinan J."/>
            <person name="Riley R."/>
            <person name="Labutti K."/>
            <person name="Andreopoulos B."/>
            <person name="Lipzen A."/>
            <person name="Chen C."/>
            <person name="Yanf M."/>
            <person name="Daum C."/>
            <person name="Ng V."/>
            <person name="Clum A."/>
            <person name="Ohm R."/>
            <person name="Martin F."/>
            <person name="Silar P."/>
            <person name="Natvig D."/>
            <person name="Lalanne C."/>
            <person name="Gautier V."/>
            <person name="Ament-Velasquez S.L."/>
            <person name="Kruys A."/>
            <person name="Hutchinson M.I."/>
            <person name="Powell A.J."/>
            <person name="Barry K."/>
            <person name="Miller A.N."/>
            <person name="Grigoriev I.V."/>
            <person name="Debuchy R."/>
            <person name="Gladieux P."/>
            <person name="Thoren M.H."/>
            <person name="Johannesson H."/>
        </authorList>
    </citation>
    <scope>NUCLEOTIDE SEQUENCE</scope>
    <source>
        <strain evidence="1">CBS 508.74</strain>
    </source>
</reference>
<sequence length="170" mass="18841">MRLSFGRGSIVFCGRNSRSNSRGCKVKKSGPLVMLAHSLCKYVTEMIIWHTVLYPSVRTLHVLYSTFHLYYPACSVHPLMSSFSTHPTHAAPDKPLSWKQRPLAGLHPQPTSCIFSPKLLETARHSTAANMAQMDRSALAIGSFAVQGILSRSVLSKHTYVNDKVPGMMI</sequence>
<keyword evidence="2" id="KW-1185">Reference proteome</keyword>
<name>A0AAN6YPP4_9PEZI</name>